<accession>A0A1D1ZDB3</accession>
<sequence length="122" mass="12974">NPPHHHLFRFLTSNQKKNSWGRTAQAAPTRRRPFQHRPPLSGYPLLSPPWPPPPSSRSSPSPHGRPPPPNPLLLSLPHSSPASASPELPPSSAPPTGSRTSPGRIPDPASSAEPSPPPPPPP</sequence>
<reference evidence="2" key="1">
    <citation type="submission" date="2015-07" db="EMBL/GenBank/DDBJ databases">
        <title>Transcriptome Assembly of Anthurium amnicola.</title>
        <authorList>
            <person name="Suzuki J."/>
        </authorList>
    </citation>
    <scope>NUCLEOTIDE SEQUENCE</scope>
</reference>
<organism evidence="2">
    <name type="scientific">Anthurium amnicola</name>
    <dbReference type="NCBI Taxonomy" id="1678845"/>
    <lineage>
        <taxon>Eukaryota</taxon>
        <taxon>Viridiplantae</taxon>
        <taxon>Streptophyta</taxon>
        <taxon>Embryophyta</taxon>
        <taxon>Tracheophyta</taxon>
        <taxon>Spermatophyta</taxon>
        <taxon>Magnoliopsida</taxon>
        <taxon>Liliopsida</taxon>
        <taxon>Araceae</taxon>
        <taxon>Pothoideae</taxon>
        <taxon>Potheae</taxon>
        <taxon>Anthurium</taxon>
    </lineage>
</organism>
<dbReference type="EMBL" id="GDJX01003087">
    <property type="protein sequence ID" value="JAT64849.1"/>
    <property type="molecule type" value="Transcribed_RNA"/>
</dbReference>
<evidence type="ECO:0000313" key="2">
    <source>
        <dbReference type="EMBL" id="JAT64849.1"/>
    </source>
</evidence>
<feature type="compositionally biased region" description="Low complexity" evidence="1">
    <location>
        <begin position="72"/>
        <end position="86"/>
    </location>
</feature>
<gene>
    <name evidence="2" type="ORF">g.90271</name>
</gene>
<feature type="compositionally biased region" description="Polar residues" evidence="1">
    <location>
        <begin position="11"/>
        <end position="21"/>
    </location>
</feature>
<feature type="compositionally biased region" description="Pro residues" evidence="1">
    <location>
        <begin position="46"/>
        <end position="55"/>
    </location>
</feature>
<proteinExistence type="predicted"/>
<feature type="region of interest" description="Disordered" evidence="1">
    <location>
        <begin position="1"/>
        <end position="122"/>
    </location>
</feature>
<evidence type="ECO:0000256" key="1">
    <source>
        <dbReference type="SAM" id="MobiDB-lite"/>
    </source>
</evidence>
<protein>
    <submittedName>
        <fullName evidence="2">Uncharacterized protein</fullName>
    </submittedName>
</protein>
<name>A0A1D1ZDB3_9ARAE</name>
<feature type="non-terminal residue" evidence="2">
    <location>
        <position position="122"/>
    </location>
</feature>
<dbReference type="AlphaFoldDB" id="A0A1D1ZDB3"/>
<feature type="non-terminal residue" evidence="2">
    <location>
        <position position="1"/>
    </location>
</feature>